<sequence length="227" mass="23329">MLAAIGLSLPIALGLLFVSMPMAVIVLVMITAGAHRGAASFLLGWVLGISAVVAVTIVIADYSFAESESESAQSSVWSSVVRIVLGLVLFGLAFKQWRARPKDGSDPTVPKWMKSIDGLTPRKAFGLAFLSAAVNPKNAALAVSGAATIAVATNVVAQQIVAAVIFTIIASVGIASPILVKVFSGKRADDILVSAKAWMTANNAVMMAVILVILGATVLGEGLSGLQ</sequence>
<dbReference type="Proteomes" id="UP001589587">
    <property type="component" value="Unassembled WGS sequence"/>
</dbReference>
<dbReference type="InterPro" id="IPR021315">
    <property type="entry name" value="Gap/Sap"/>
</dbReference>
<name>A0ABV5XI38_9NOCA</name>
<feature type="transmembrane region" description="Helical" evidence="1">
    <location>
        <begin position="163"/>
        <end position="183"/>
    </location>
</feature>
<feature type="transmembrane region" description="Helical" evidence="1">
    <location>
        <begin position="76"/>
        <end position="94"/>
    </location>
</feature>
<proteinExistence type="predicted"/>
<evidence type="ECO:0000256" key="1">
    <source>
        <dbReference type="SAM" id="Phobius"/>
    </source>
</evidence>
<reference evidence="2 3" key="1">
    <citation type="submission" date="2024-09" db="EMBL/GenBank/DDBJ databases">
        <authorList>
            <person name="Sun Q."/>
            <person name="Mori K."/>
        </authorList>
    </citation>
    <scope>NUCLEOTIDE SEQUENCE [LARGE SCALE GENOMIC DNA]</scope>
    <source>
        <strain evidence="2 3">JCM 11411</strain>
    </source>
</reference>
<dbReference type="Pfam" id="PF11139">
    <property type="entry name" value="SfLAP"/>
    <property type="match status" value="1"/>
</dbReference>
<feature type="transmembrane region" description="Helical" evidence="1">
    <location>
        <begin position="6"/>
        <end position="30"/>
    </location>
</feature>
<keyword evidence="1" id="KW-1133">Transmembrane helix</keyword>
<keyword evidence="1" id="KW-0812">Transmembrane</keyword>
<organism evidence="2 3">
    <name type="scientific">Rhodococcus baikonurensis</name>
    <dbReference type="NCBI Taxonomy" id="172041"/>
    <lineage>
        <taxon>Bacteria</taxon>
        <taxon>Bacillati</taxon>
        <taxon>Actinomycetota</taxon>
        <taxon>Actinomycetes</taxon>
        <taxon>Mycobacteriales</taxon>
        <taxon>Nocardiaceae</taxon>
        <taxon>Rhodococcus</taxon>
        <taxon>Rhodococcus erythropolis group</taxon>
    </lineage>
</organism>
<keyword evidence="3" id="KW-1185">Reference proteome</keyword>
<dbReference type="EMBL" id="JBHMAS010000049">
    <property type="protein sequence ID" value="MFB9781666.1"/>
    <property type="molecule type" value="Genomic_DNA"/>
</dbReference>
<keyword evidence="1" id="KW-0472">Membrane</keyword>
<gene>
    <name evidence="2" type="ORF">ACFFQ6_18395</name>
</gene>
<feature type="transmembrane region" description="Helical" evidence="1">
    <location>
        <begin position="204"/>
        <end position="226"/>
    </location>
</feature>
<dbReference type="RefSeq" id="WP_378375149.1">
    <property type="nucleotide sequence ID" value="NZ_JBHMAS010000049.1"/>
</dbReference>
<protein>
    <submittedName>
        <fullName evidence="2">GAP family protein</fullName>
    </submittedName>
</protein>
<accession>A0ABV5XI38</accession>
<evidence type="ECO:0000313" key="3">
    <source>
        <dbReference type="Proteomes" id="UP001589587"/>
    </source>
</evidence>
<evidence type="ECO:0000313" key="2">
    <source>
        <dbReference type="EMBL" id="MFB9781666.1"/>
    </source>
</evidence>
<comment type="caution">
    <text evidence="2">The sequence shown here is derived from an EMBL/GenBank/DDBJ whole genome shotgun (WGS) entry which is preliminary data.</text>
</comment>
<feature type="transmembrane region" description="Helical" evidence="1">
    <location>
        <begin position="42"/>
        <end position="64"/>
    </location>
</feature>